<keyword evidence="2" id="KW-1185">Reference proteome</keyword>
<evidence type="ECO:0000313" key="2">
    <source>
        <dbReference type="Proteomes" id="UP000887159"/>
    </source>
</evidence>
<protein>
    <submittedName>
        <fullName evidence="1">Uncharacterized protein</fullName>
    </submittedName>
</protein>
<reference evidence="1" key="1">
    <citation type="submission" date="2020-08" db="EMBL/GenBank/DDBJ databases">
        <title>Multicomponent nature underlies the extraordinary mechanical properties of spider dragline silk.</title>
        <authorList>
            <person name="Kono N."/>
            <person name="Nakamura H."/>
            <person name="Mori M."/>
            <person name="Yoshida Y."/>
            <person name="Ohtoshi R."/>
            <person name="Malay A.D."/>
            <person name="Moran D.A.P."/>
            <person name="Tomita M."/>
            <person name="Numata K."/>
            <person name="Arakawa K."/>
        </authorList>
    </citation>
    <scope>NUCLEOTIDE SEQUENCE</scope>
</reference>
<gene>
    <name evidence="1" type="ORF">TNCV_4845211</name>
</gene>
<organism evidence="1 2">
    <name type="scientific">Trichonephila clavipes</name>
    <name type="common">Golden silk orbweaver</name>
    <name type="synonym">Nephila clavipes</name>
    <dbReference type="NCBI Taxonomy" id="2585209"/>
    <lineage>
        <taxon>Eukaryota</taxon>
        <taxon>Metazoa</taxon>
        <taxon>Ecdysozoa</taxon>
        <taxon>Arthropoda</taxon>
        <taxon>Chelicerata</taxon>
        <taxon>Arachnida</taxon>
        <taxon>Araneae</taxon>
        <taxon>Araneomorphae</taxon>
        <taxon>Entelegynae</taxon>
        <taxon>Araneoidea</taxon>
        <taxon>Nephilidae</taxon>
        <taxon>Trichonephila</taxon>
    </lineage>
</organism>
<proteinExistence type="predicted"/>
<dbReference type="EMBL" id="BMAU01021435">
    <property type="protein sequence ID" value="GFY36149.1"/>
    <property type="molecule type" value="Genomic_DNA"/>
</dbReference>
<name>A0A8X6WKV6_TRICX</name>
<dbReference type="Proteomes" id="UP000887159">
    <property type="component" value="Unassembled WGS sequence"/>
</dbReference>
<dbReference type="AlphaFoldDB" id="A0A8X6WKV6"/>
<comment type="caution">
    <text evidence="1">The sequence shown here is derived from an EMBL/GenBank/DDBJ whole genome shotgun (WGS) entry which is preliminary data.</text>
</comment>
<evidence type="ECO:0000313" key="1">
    <source>
        <dbReference type="EMBL" id="GFY36149.1"/>
    </source>
</evidence>
<accession>A0A8X6WKV6</accession>
<sequence>MSLEQKSLQQVYWTFQDNNITSQILISYRLSLGNAPTVQKMSRSWERARTGKERLYPLFKGHTTQVTASKARQGHLKNPEFPAL</sequence>